<accession>U1HQK4</accession>
<dbReference type="OrthoDB" id="4850726at2759"/>
<organism evidence="2 3">
    <name type="scientific">Endocarpon pusillum (strain Z07020 / HMAS-L-300199)</name>
    <name type="common">Lichen-forming fungus</name>
    <dbReference type="NCBI Taxonomy" id="1263415"/>
    <lineage>
        <taxon>Eukaryota</taxon>
        <taxon>Fungi</taxon>
        <taxon>Dikarya</taxon>
        <taxon>Ascomycota</taxon>
        <taxon>Pezizomycotina</taxon>
        <taxon>Eurotiomycetes</taxon>
        <taxon>Chaetothyriomycetidae</taxon>
        <taxon>Verrucariales</taxon>
        <taxon>Verrucariaceae</taxon>
        <taxon>Endocarpon</taxon>
    </lineage>
</organism>
<keyword evidence="3" id="KW-1185">Reference proteome</keyword>
<feature type="domain" description="Heterokaryon incompatibility" evidence="1">
    <location>
        <begin position="49"/>
        <end position="197"/>
    </location>
</feature>
<evidence type="ECO:0000259" key="1">
    <source>
        <dbReference type="Pfam" id="PF06985"/>
    </source>
</evidence>
<dbReference type="InterPro" id="IPR052895">
    <property type="entry name" value="HetReg/Transcr_Mod"/>
</dbReference>
<evidence type="ECO:0000313" key="3">
    <source>
        <dbReference type="Proteomes" id="UP000019373"/>
    </source>
</evidence>
<dbReference type="eggNOG" id="ENOG502S2V9">
    <property type="taxonomic scope" value="Eukaryota"/>
</dbReference>
<gene>
    <name evidence="2" type="ORF">EPUS_09298</name>
</gene>
<dbReference type="RefSeq" id="XP_007802978.1">
    <property type="nucleotide sequence ID" value="XM_007804787.1"/>
</dbReference>
<reference evidence="3" key="1">
    <citation type="journal article" date="2014" name="BMC Genomics">
        <title>Genome characteristics reveal the impact of lichenization on lichen-forming fungus Endocarpon pusillum Hedwig (Verrucariales, Ascomycota).</title>
        <authorList>
            <person name="Wang Y.-Y."/>
            <person name="Liu B."/>
            <person name="Zhang X.-Y."/>
            <person name="Zhou Q.-M."/>
            <person name="Zhang T."/>
            <person name="Li H."/>
            <person name="Yu Y.-F."/>
            <person name="Zhang X.-L."/>
            <person name="Hao X.-Y."/>
            <person name="Wang M."/>
            <person name="Wang L."/>
            <person name="Wei J.-C."/>
        </authorList>
    </citation>
    <scope>NUCLEOTIDE SEQUENCE [LARGE SCALE GENOMIC DNA]</scope>
    <source>
        <strain evidence="3">Z07020 / HMAS-L-300199</strain>
    </source>
</reference>
<dbReference type="AlphaFoldDB" id="U1HQK4"/>
<dbReference type="GeneID" id="19244126"/>
<dbReference type="HOGENOM" id="CLU_004184_7_2_1"/>
<dbReference type="PANTHER" id="PTHR24148:SF64">
    <property type="entry name" value="HETEROKARYON INCOMPATIBILITY DOMAIN-CONTAINING PROTEIN"/>
    <property type="match status" value="1"/>
</dbReference>
<evidence type="ECO:0000313" key="2">
    <source>
        <dbReference type="EMBL" id="ERF71374.1"/>
    </source>
</evidence>
<dbReference type="PANTHER" id="PTHR24148">
    <property type="entry name" value="ANKYRIN REPEAT DOMAIN-CONTAINING PROTEIN 39 HOMOLOG-RELATED"/>
    <property type="match status" value="1"/>
</dbReference>
<sequence length="605" mass="69317">MPPRNKDSYCYTPLSDGPYIRILTLYPGHQADPLSGELQVIHIEETGEYEPLSYVWGDSGRCSEFICFDKSIELTTSLQGALQRIRKQDQPRRLWVDQLCINQNDQEERSRQVQFMNTIYKNATHVLVWLGDDPLDESRNAFELIRSLDQTFKNKEEKEKFRVRYTEQLHKQSVEDWAPLEHLTNKAWFTRGWIVQEIGTRAPATLYWGKSECDWALINGVVQELADFHHLRGRFGLKTSLIKYMFQRFIEPPRLSRHANRFSLMYELQRARHCKLTDPRDRVFIFLGHYSLRMGNTLLAEMRADHSKTVEEVYVDVATRALLGDPERSLITLASVQHPKLPASPGATIENDLPSWVPDWRRSEGHLMSEPVSPHCAHGNRTSQVTIEGGLLSVRGTRVDVIEICSKTLKWKEFHCDPTRKDLAIESLWTDVCGETSFDLKTRYMDDPNSDSAVFAYLQTLSVGGIATALRDGRRYQDIDRKDLFARGLAYLTKALGTSNLVSPELHQMAEGGDYHNWTRDADCAASNRAFARTQQGRYVLGPRVMQLGDILCVLYGGKMPFVLRAWSNGDFLLVGECYTHGLMEGQAVDMMEAGELVEETFHVR</sequence>
<dbReference type="InterPro" id="IPR010730">
    <property type="entry name" value="HET"/>
</dbReference>
<dbReference type="OMA" id="WHSINRT"/>
<dbReference type="Proteomes" id="UP000019373">
    <property type="component" value="Unassembled WGS sequence"/>
</dbReference>
<dbReference type="EMBL" id="KE721219">
    <property type="protein sequence ID" value="ERF71374.1"/>
    <property type="molecule type" value="Genomic_DNA"/>
</dbReference>
<proteinExistence type="predicted"/>
<dbReference type="Pfam" id="PF06985">
    <property type="entry name" value="HET"/>
    <property type="match status" value="1"/>
</dbReference>
<protein>
    <recommendedName>
        <fullName evidence="1">Heterokaryon incompatibility domain-containing protein</fullName>
    </recommendedName>
</protein>
<name>U1HQK4_ENDPU</name>
<dbReference type="Pfam" id="PF26639">
    <property type="entry name" value="Het-6_barrel"/>
    <property type="match status" value="1"/>
</dbReference>